<evidence type="ECO:0000256" key="1">
    <source>
        <dbReference type="SAM" id="MobiDB-lite"/>
    </source>
</evidence>
<feature type="transmembrane region" description="Helical" evidence="2">
    <location>
        <begin position="40"/>
        <end position="73"/>
    </location>
</feature>
<organism evidence="3 4">
    <name type="scientific">Streptacidiphilus alkalitolerans</name>
    <dbReference type="NCBI Taxonomy" id="3342712"/>
    <lineage>
        <taxon>Bacteria</taxon>
        <taxon>Bacillati</taxon>
        <taxon>Actinomycetota</taxon>
        <taxon>Actinomycetes</taxon>
        <taxon>Kitasatosporales</taxon>
        <taxon>Streptomycetaceae</taxon>
        <taxon>Streptacidiphilus</taxon>
    </lineage>
</organism>
<dbReference type="Proteomes" id="UP001592582">
    <property type="component" value="Unassembled WGS sequence"/>
</dbReference>
<protein>
    <submittedName>
        <fullName evidence="3">Uncharacterized protein</fullName>
    </submittedName>
</protein>
<accession>A0ABV6V9U5</accession>
<evidence type="ECO:0000256" key="2">
    <source>
        <dbReference type="SAM" id="Phobius"/>
    </source>
</evidence>
<keyword evidence="2" id="KW-0472">Membrane</keyword>
<keyword evidence="2" id="KW-1133">Transmembrane helix</keyword>
<dbReference type="EMBL" id="JBHEZX010000005">
    <property type="protein sequence ID" value="MFC1410491.1"/>
    <property type="molecule type" value="Genomic_DNA"/>
</dbReference>
<keyword evidence="2" id="KW-0812">Transmembrane</keyword>
<gene>
    <name evidence="3" type="ORF">ACEZDG_14575</name>
</gene>
<evidence type="ECO:0000313" key="3">
    <source>
        <dbReference type="EMBL" id="MFC1410491.1"/>
    </source>
</evidence>
<name>A0ABV6V9U5_9ACTN</name>
<reference evidence="3 4" key="1">
    <citation type="submission" date="2024-09" db="EMBL/GenBank/DDBJ databases">
        <authorList>
            <person name="Lee S.D."/>
        </authorList>
    </citation>
    <scope>NUCLEOTIDE SEQUENCE [LARGE SCALE GENOMIC DNA]</scope>
    <source>
        <strain evidence="3 4">N1-1</strain>
    </source>
</reference>
<evidence type="ECO:0000313" key="4">
    <source>
        <dbReference type="Proteomes" id="UP001592582"/>
    </source>
</evidence>
<comment type="caution">
    <text evidence="3">The sequence shown here is derived from an EMBL/GenBank/DDBJ whole genome shotgun (WGS) entry which is preliminary data.</text>
</comment>
<proteinExistence type="predicted"/>
<keyword evidence="4" id="KW-1185">Reference proteome</keyword>
<feature type="region of interest" description="Disordered" evidence="1">
    <location>
        <begin position="173"/>
        <end position="199"/>
    </location>
</feature>
<sequence length="199" mass="22150">MNGFQRVVVRALNGTVQIGGRCWRWPWENTKGRQRIGRLLALAFGCWALFRLSTFWPAFGALALAGLLILGYWQALPMPIGESEAEDETEPEAADEPPMLSPAETRQLIIDSARHLAGERQGVHLEQMHAYWSTEGDLGMDLSEFRRWVEQHGVPVRDSLKVSGKTRIGIHLGDLPSIAPRPAAAPPPPTVPDDLLQDW</sequence>
<dbReference type="RefSeq" id="WP_380508222.1">
    <property type="nucleotide sequence ID" value="NZ_JBHEZX010000005.1"/>
</dbReference>